<dbReference type="EMBL" id="SSWH01000001">
    <property type="protein sequence ID" value="THJ68728.1"/>
    <property type="molecule type" value="Genomic_DNA"/>
</dbReference>
<comment type="caution">
    <text evidence="2">The sequence shown here is derived from an EMBL/GenBank/DDBJ whole genome shotgun (WGS) entry which is preliminary data.</text>
</comment>
<keyword evidence="3" id="KW-1185">Reference proteome</keyword>
<feature type="compositionally biased region" description="Gly residues" evidence="1">
    <location>
        <begin position="22"/>
        <end position="35"/>
    </location>
</feature>
<feature type="region of interest" description="Disordered" evidence="1">
    <location>
        <begin position="1"/>
        <end position="72"/>
    </location>
</feature>
<evidence type="ECO:0000256" key="1">
    <source>
        <dbReference type="SAM" id="MobiDB-lite"/>
    </source>
</evidence>
<proteinExistence type="predicted"/>
<accession>A0A4S5EAI9</accession>
<feature type="compositionally biased region" description="Basic residues" evidence="1">
    <location>
        <begin position="60"/>
        <end position="72"/>
    </location>
</feature>
<feature type="compositionally biased region" description="Low complexity" evidence="1">
    <location>
        <begin position="12"/>
        <end position="21"/>
    </location>
</feature>
<organism evidence="2 3">
    <name type="scientific">Arthrobacter echini</name>
    <dbReference type="NCBI Taxonomy" id="1529066"/>
    <lineage>
        <taxon>Bacteria</taxon>
        <taxon>Bacillati</taxon>
        <taxon>Actinomycetota</taxon>
        <taxon>Actinomycetes</taxon>
        <taxon>Micrococcales</taxon>
        <taxon>Micrococcaceae</taxon>
        <taxon>Arthrobacter</taxon>
    </lineage>
</organism>
<dbReference type="Proteomes" id="UP000305233">
    <property type="component" value="Unassembled WGS sequence"/>
</dbReference>
<evidence type="ECO:0000313" key="3">
    <source>
        <dbReference type="Proteomes" id="UP000305233"/>
    </source>
</evidence>
<sequence length="72" mass="7359">MGGGRLRLTSPGTVGAVTAGTGTAGTGTAGTGTGTTGTEDHGLEQPTHPVVGLRAESLRHPARRTARRRRRR</sequence>
<reference evidence="2 3" key="1">
    <citation type="submission" date="2019-04" db="EMBL/GenBank/DDBJ databases">
        <authorList>
            <person name="Liu Q."/>
            <person name="Xin Y.-H."/>
        </authorList>
    </citation>
    <scope>NUCLEOTIDE SEQUENCE [LARGE SCALE GENOMIC DNA]</scope>
    <source>
        <strain evidence="2 3">AM23</strain>
    </source>
</reference>
<name>A0A4S5EAI9_9MICC</name>
<gene>
    <name evidence="2" type="ORF">E8P82_02195</name>
</gene>
<evidence type="ECO:0000313" key="2">
    <source>
        <dbReference type="EMBL" id="THJ68728.1"/>
    </source>
</evidence>
<dbReference type="AlphaFoldDB" id="A0A4S5EAI9"/>
<protein>
    <submittedName>
        <fullName evidence="2">Uncharacterized protein</fullName>
    </submittedName>
</protein>